<dbReference type="InterPro" id="IPR040256">
    <property type="entry name" value="At4g02000-like"/>
</dbReference>
<gene>
    <name evidence="3" type="ORF">G2W53_022077</name>
</gene>
<feature type="compositionally biased region" description="Acidic residues" evidence="1">
    <location>
        <begin position="14"/>
        <end position="24"/>
    </location>
</feature>
<reference evidence="3" key="1">
    <citation type="submission" date="2020-09" db="EMBL/GenBank/DDBJ databases">
        <title>Genome-Enabled Discovery of Anthraquinone Biosynthesis in Senna tora.</title>
        <authorList>
            <person name="Kang S.-H."/>
            <person name="Pandey R.P."/>
            <person name="Lee C.-M."/>
            <person name="Sim J.-S."/>
            <person name="Jeong J.-T."/>
            <person name="Choi B.-S."/>
            <person name="Jung M."/>
            <person name="Ginzburg D."/>
            <person name="Zhao K."/>
            <person name="Won S.Y."/>
            <person name="Oh T.-J."/>
            <person name="Yu Y."/>
            <person name="Kim N.-H."/>
            <person name="Lee O.R."/>
            <person name="Lee T.-H."/>
            <person name="Bashyal P."/>
            <person name="Kim T.-S."/>
            <person name="Lee W.-H."/>
            <person name="Kawkins C."/>
            <person name="Kim C.-K."/>
            <person name="Kim J.S."/>
            <person name="Ahn B.O."/>
            <person name="Rhee S.Y."/>
            <person name="Sohng J.K."/>
        </authorList>
    </citation>
    <scope>NUCLEOTIDE SEQUENCE</scope>
    <source>
        <tissue evidence="3">Leaf</tissue>
    </source>
</reference>
<feature type="region of interest" description="Disordered" evidence="1">
    <location>
        <begin position="1"/>
        <end position="47"/>
    </location>
</feature>
<accession>A0A834TKL7</accession>
<organism evidence="3 4">
    <name type="scientific">Senna tora</name>
    <dbReference type="NCBI Taxonomy" id="362788"/>
    <lineage>
        <taxon>Eukaryota</taxon>
        <taxon>Viridiplantae</taxon>
        <taxon>Streptophyta</taxon>
        <taxon>Embryophyta</taxon>
        <taxon>Tracheophyta</taxon>
        <taxon>Spermatophyta</taxon>
        <taxon>Magnoliopsida</taxon>
        <taxon>eudicotyledons</taxon>
        <taxon>Gunneridae</taxon>
        <taxon>Pentapetalae</taxon>
        <taxon>rosids</taxon>
        <taxon>fabids</taxon>
        <taxon>Fabales</taxon>
        <taxon>Fabaceae</taxon>
        <taxon>Caesalpinioideae</taxon>
        <taxon>Cassia clade</taxon>
        <taxon>Senna</taxon>
    </lineage>
</organism>
<keyword evidence="3" id="KW-0808">Transferase</keyword>
<evidence type="ECO:0000259" key="2">
    <source>
        <dbReference type="Pfam" id="PF14111"/>
    </source>
</evidence>
<keyword evidence="3" id="KW-0670">Pyruvate</keyword>
<keyword evidence="4" id="KW-1185">Reference proteome</keyword>
<feature type="compositionally biased region" description="Basic and acidic residues" evidence="1">
    <location>
        <begin position="25"/>
        <end position="44"/>
    </location>
</feature>
<sequence>MNPNPREMGWVESSDSEPGEEIEEMRDLQHTENPRSPPPHRDARGPIGHVTVVGREDNRYVLHFERMEDLYYIHSEGPWSIHGALFHLIKWQPNMILSNVTITEVPLWIQLWGLHLDYQIPQVARRISQVAGEVMEVDWAPIMPRNIRFMRVRVMVPINRPLVMGLLLKLDNDIHVWIRFRDHRRSTHVVSYYMLEGVEYYPVNAPAVEFQFDTYAGVLNEQGNMVTE</sequence>
<dbReference type="PANTHER" id="PTHR31286">
    <property type="entry name" value="GLYCINE-RICH CELL WALL STRUCTURAL PROTEIN 1.8-LIKE"/>
    <property type="match status" value="1"/>
</dbReference>
<evidence type="ECO:0000256" key="1">
    <source>
        <dbReference type="SAM" id="MobiDB-lite"/>
    </source>
</evidence>
<dbReference type="PANTHER" id="PTHR31286:SF167">
    <property type="entry name" value="OS09G0268800 PROTEIN"/>
    <property type="match status" value="1"/>
</dbReference>
<comment type="caution">
    <text evidence="3">The sequence shown here is derived from an EMBL/GenBank/DDBJ whole genome shotgun (WGS) entry which is preliminary data.</text>
</comment>
<dbReference type="Proteomes" id="UP000634136">
    <property type="component" value="Unassembled WGS sequence"/>
</dbReference>
<evidence type="ECO:0000313" key="3">
    <source>
        <dbReference type="EMBL" id="KAF7823933.1"/>
    </source>
</evidence>
<proteinExistence type="predicted"/>
<dbReference type="InterPro" id="IPR025558">
    <property type="entry name" value="DUF4283"/>
</dbReference>
<name>A0A834TKL7_9FABA</name>
<protein>
    <submittedName>
        <fullName evidence="3">Pyruvate carboxyltransferase</fullName>
    </submittedName>
</protein>
<dbReference type="OrthoDB" id="1418158at2759"/>
<dbReference type="EMBL" id="JAAIUW010000007">
    <property type="protein sequence ID" value="KAF7823933.1"/>
    <property type="molecule type" value="Genomic_DNA"/>
</dbReference>
<feature type="domain" description="DUF4283" evidence="2">
    <location>
        <begin position="46"/>
        <end position="96"/>
    </location>
</feature>
<evidence type="ECO:0000313" key="4">
    <source>
        <dbReference type="Proteomes" id="UP000634136"/>
    </source>
</evidence>
<dbReference type="GO" id="GO:0016740">
    <property type="term" value="F:transferase activity"/>
    <property type="evidence" value="ECO:0007669"/>
    <property type="project" value="UniProtKB-KW"/>
</dbReference>
<dbReference type="AlphaFoldDB" id="A0A834TKL7"/>
<dbReference type="Pfam" id="PF14111">
    <property type="entry name" value="DUF4283"/>
    <property type="match status" value="1"/>
</dbReference>